<dbReference type="CDD" id="cd07436">
    <property type="entry name" value="PHP_PolX"/>
    <property type="match status" value="1"/>
</dbReference>
<dbReference type="InterPro" id="IPR050243">
    <property type="entry name" value="PHP_phosphatase"/>
</dbReference>
<feature type="domain" description="Polymerase/histidinol phosphatase N-terminal" evidence="1">
    <location>
        <begin position="317"/>
        <end position="396"/>
    </location>
</feature>
<dbReference type="PANTHER" id="PTHR36928">
    <property type="entry name" value="PHOSPHATASE YCDX-RELATED"/>
    <property type="match status" value="1"/>
</dbReference>
<dbReference type="SUPFAM" id="SSF81301">
    <property type="entry name" value="Nucleotidyltransferase"/>
    <property type="match status" value="1"/>
</dbReference>
<organism evidence="3 4">
    <name type="scientific">Flaviaesturariibacter amylovorans</name>
    <dbReference type="NCBI Taxonomy" id="1084520"/>
    <lineage>
        <taxon>Bacteria</taxon>
        <taxon>Pseudomonadati</taxon>
        <taxon>Bacteroidota</taxon>
        <taxon>Chitinophagia</taxon>
        <taxon>Chitinophagales</taxon>
        <taxon>Chitinophagaceae</taxon>
        <taxon>Flaviaestuariibacter</taxon>
    </lineage>
</organism>
<dbReference type="Gene3D" id="1.10.150.110">
    <property type="entry name" value="DNA polymerase beta, N-terminal domain-like"/>
    <property type="match status" value="1"/>
</dbReference>
<dbReference type="EMBL" id="BAABGY010000007">
    <property type="protein sequence ID" value="GAA4332221.1"/>
    <property type="molecule type" value="Genomic_DNA"/>
</dbReference>
<dbReference type="SUPFAM" id="SSF47781">
    <property type="entry name" value="RuvA domain 2-like"/>
    <property type="match status" value="1"/>
</dbReference>
<dbReference type="Pfam" id="PF02811">
    <property type="entry name" value="PHP"/>
    <property type="match status" value="1"/>
</dbReference>
<dbReference type="InterPro" id="IPR022311">
    <property type="entry name" value="PolX-like"/>
</dbReference>
<dbReference type="InterPro" id="IPR043519">
    <property type="entry name" value="NT_sf"/>
</dbReference>
<keyword evidence="4" id="KW-1185">Reference proteome</keyword>
<dbReference type="Proteomes" id="UP001501725">
    <property type="component" value="Unassembled WGS sequence"/>
</dbReference>
<dbReference type="SMART" id="SM00483">
    <property type="entry name" value="POLXc"/>
    <property type="match status" value="1"/>
</dbReference>
<dbReference type="Gene3D" id="1.10.150.20">
    <property type="entry name" value="5' to 3' exonuclease, C-terminal subdomain"/>
    <property type="match status" value="1"/>
</dbReference>
<dbReference type="SMART" id="SM00481">
    <property type="entry name" value="POLIIIAc"/>
    <property type="match status" value="1"/>
</dbReference>
<gene>
    <name evidence="3" type="ORF">GCM10023184_24670</name>
</gene>
<feature type="domain" description="DNA-directed DNA polymerase X" evidence="2">
    <location>
        <begin position="1"/>
        <end position="293"/>
    </location>
</feature>
<evidence type="ECO:0000313" key="3">
    <source>
        <dbReference type="EMBL" id="GAA4332221.1"/>
    </source>
</evidence>
<dbReference type="SUPFAM" id="SSF47802">
    <property type="entry name" value="DNA polymerase beta, N-terminal domain-like"/>
    <property type="match status" value="1"/>
</dbReference>
<sequence length="559" mass="61555">MDNYELAEQFSLLARLMDIHGENPFKSKSYASAAFALEKYPQNVAELPAEKIHAIKGIGASAGSKVTELLQTGSLGVLQELTERTPPGVLEMMAIKGLGPKKIHTLWKELGIDTLDELSAACHEGRIAATKGFGDKTAEKIIEGIQFHRQNAGNFLYAQLEPLAEALTQKLQAQFPGSRTELTGPFRRQCEVMNALDWVTTIPAAQLESFLGEEALTRTATAEHMMEFRSAEGLLLRFHLSNDAAFIDTLFRNNGSDAFLQSWQSAGKSTAGDSEEAVFAAAGLPYVPPYLREKADVLERVQRAGVPAPIGVSDIRGLIHSHSNWSDGAHTIEEMARELIGLGFEYLVLSDHSKAAYYANGLDEERIRRQHAEIDALNGKLAPFKIYKSIECDILGDGTMDYSDEVLASFDLVIASIHSNLDMTPEKAMMRLMGAITNPYVTIMGHLTGRLLARRKGYPVDHEAIIEACARHNVVIEINSSPSRLDMDWRFIDAALDRGVLLSINPDAHSFEDFHNLKYGVKVAQKSGLTPARNLSSFSRAEFEAFLQQHKAARRGASV</sequence>
<dbReference type="Pfam" id="PF14520">
    <property type="entry name" value="HHH_5"/>
    <property type="match status" value="1"/>
</dbReference>
<dbReference type="InterPro" id="IPR003141">
    <property type="entry name" value="Pol/His_phosphatase_N"/>
</dbReference>
<dbReference type="InterPro" id="IPR002054">
    <property type="entry name" value="DNA-dir_DNA_pol_X"/>
</dbReference>
<protein>
    <submittedName>
        <fullName evidence="3">Helix-hairpin-helix domain-containing protein</fullName>
    </submittedName>
</protein>
<reference evidence="4" key="1">
    <citation type="journal article" date="2019" name="Int. J. Syst. Evol. Microbiol.">
        <title>The Global Catalogue of Microorganisms (GCM) 10K type strain sequencing project: providing services to taxonomists for standard genome sequencing and annotation.</title>
        <authorList>
            <consortium name="The Broad Institute Genomics Platform"/>
            <consortium name="The Broad Institute Genome Sequencing Center for Infectious Disease"/>
            <person name="Wu L."/>
            <person name="Ma J."/>
        </authorList>
    </citation>
    <scope>NUCLEOTIDE SEQUENCE [LARGE SCALE GENOMIC DNA]</scope>
    <source>
        <strain evidence="4">JCM 17919</strain>
    </source>
</reference>
<dbReference type="Gene3D" id="3.20.20.140">
    <property type="entry name" value="Metal-dependent hydrolases"/>
    <property type="match status" value="1"/>
</dbReference>
<proteinExistence type="predicted"/>
<dbReference type="InterPro" id="IPR010994">
    <property type="entry name" value="RuvA_2-like"/>
</dbReference>
<dbReference type="InterPro" id="IPR010996">
    <property type="entry name" value="HHH_MUS81"/>
</dbReference>
<dbReference type="InterPro" id="IPR027421">
    <property type="entry name" value="DNA_pol_lamdba_lyase_dom_sf"/>
</dbReference>
<evidence type="ECO:0000259" key="2">
    <source>
        <dbReference type="SMART" id="SM00483"/>
    </source>
</evidence>
<dbReference type="Gene3D" id="3.30.210.10">
    <property type="entry name" value="DNA polymerase, thumb domain"/>
    <property type="match status" value="1"/>
</dbReference>
<dbReference type="InterPro" id="IPR004013">
    <property type="entry name" value="PHP_dom"/>
</dbReference>
<dbReference type="RefSeq" id="WP_345256043.1">
    <property type="nucleotide sequence ID" value="NZ_BAABGY010000007.1"/>
</dbReference>
<dbReference type="InterPro" id="IPR047967">
    <property type="entry name" value="PolX_PHP"/>
</dbReference>
<evidence type="ECO:0000259" key="1">
    <source>
        <dbReference type="SMART" id="SM00481"/>
    </source>
</evidence>
<dbReference type="SUPFAM" id="SSF89550">
    <property type="entry name" value="PHP domain-like"/>
    <property type="match status" value="1"/>
</dbReference>
<dbReference type="InterPro" id="IPR037160">
    <property type="entry name" value="DNA_Pol_thumb_sf"/>
</dbReference>
<dbReference type="PANTHER" id="PTHR36928:SF1">
    <property type="entry name" value="PHOSPHATASE YCDX-RELATED"/>
    <property type="match status" value="1"/>
</dbReference>
<accession>A0ABP8GZL5</accession>
<dbReference type="PIRSF" id="PIRSF005047">
    <property type="entry name" value="UCP005047_YshC"/>
    <property type="match status" value="1"/>
</dbReference>
<dbReference type="InterPro" id="IPR016195">
    <property type="entry name" value="Pol/histidinol_Pase-like"/>
</dbReference>
<name>A0ABP8GZL5_9BACT</name>
<evidence type="ECO:0000313" key="4">
    <source>
        <dbReference type="Proteomes" id="UP001501725"/>
    </source>
</evidence>
<dbReference type="Pfam" id="PF14716">
    <property type="entry name" value="HHH_8"/>
    <property type="match status" value="1"/>
</dbReference>
<comment type="caution">
    <text evidence="3">The sequence shown here is derived from an EMBL/GenBank/DDBJ whole genome shotgun (WGS) entry which is preliminary data.</text>
</comment>